<evidence type="ECO:0000313" key="5">
    <source>
        <dbReference type="EMBL" id="MED1568763.1"/>
    </source>
</evidence>
<evidence type="ECO:0000259" key="4">
    <source>
        <dbReference type="PROSITE" id="PS51352"/>
    </source>
</evidence>
<keyword evidence="2" id="KW-1015">Disulfide bond</keyword>
<organism evidence="5 6">
    <name type="scientific">Bacillus paramycoides</name>
    <dbReference type="NCBI Taxonomy" id="2026194"/>
    <lineage>
        <taxon>Bacteria</taxon>
        <taxon>Bacillati</taxon>
        <taxon>Bacillota</taxon>
        <taxon>Bacilli</taxon>
        <taxon>Bacillales</taxon>
        <taxon>Bacillaceae</taxon>
        <taxon>Bacillus</taxon>
        <taxon>Bacillus cereus group</taxon>
    </lineage>
</organism>
<dbReference type="PROSITE" id="PS51352">
    <property type="entry name" value="THIOREDOXIN_2"/>
    <property type="match status" value="1"/>
</dbReference>
<accession>A0ABU6N227</accession>
<dbReference type="PANTHER" id="PTHR45663">
    <property type="entry name" value="GEO12009P1"/>
    <property type="match status" value="1"/>
</dbReference>
<dbReference type="PANTHER" id="PTHR45663:SF11">
    <property type="entry name" value="GEO12009P1"/>
    <property type="match status" value="1"/>
</dbReference>
<reference evidence="5 6" key="1">
    <citation type="submission" date="2023-03" db="EMBL/GenBank/DDBJ databases">
        <title>Bacillus Genome Sequencing.</title>
        <authorList>
            <person name="Dunlap C."/>
        </authorList>
    </citation>
    <scope>NUCLEOTIDE SEQUENCE [LARGE SCALE GENOMIC DNA]</scope>
    <source>
        <strain evidence="5 6">B-615</strain>
    </source>
</reference>
<comment type="caution">
    <text evidence="5">The sequence shown here is derived from an EMBL/GenBank/DDBJ whole genome shotgun (WGS) entry which is preliminary data.</text>
</comment>
<gene>
    <name evidence="5" type="ORF">P4U88_23335</name>
</gene>
<evidence type="ECO:0000256" key="1">
    <source>
        <dbReference type="ARBA" id="ARBA00008987"/>
    </source>
</evidence>
<dbReference type="EMBL" id="JARMDB010000028">
    <property type="protein sequence ID" value="MED1568763.1"/>
    <property type="molecule type" value="Genomic_DNA"/>
</dbReference>
<evidence type="ECO:0000256" key="3">
    <source>
        <dbReference type="ARBA" id="ARBA00023284"/>
    </source>
</evidence>
<dbReference type="InterPro" id="IPR013766">
    <property type="entry name" value="Thioredoxin_domain"/>
</dbReference>
<dbReference type="SUPFAM" id="SSF52833">
    <property type="entry name" value="Thioredoxin-like"/>
    <property type="match status" value="1"/>
</dbReference>
<dbReference type="Pfam" id="PF00085">
    <property type="entry name" value="Thioredoxin"/>
    <property type="match status" value="1"/>
</dbReference>
<protein>
    <submittedName>
        <fullName evidence="5">Thioredoxin family protein</fullName>
    </submittedName>
</protein>
<comment type="similarity">
    <text evidence="1">Belongs to the thioredoxin family.</text>
</comment>
<feature type="domain" description="Thioredoxin" evidence="4">
    <location>
        <begin position="29"/>
        <end position="153"/>
    </location>
</feature>
<keyword evidence="6" id="KW-1185">Reference proteome</keyword>
<evidence type="ECO:0000256" key="2">
    <source>
        <dbReference type="ARBA" id="ARBA00023157"/>
    </source>
</evidence>
<name>A0ABU6N227_9BACI</name>
<dbReference type="Proteomes" id="UP001309448">
    <property type="component" value="Unassembled WGS sequence"/>
</dbReference>
<dbReference type="CDD" id="cd02947">
    <property type="entry name" value="TRX_family"/>
    <property type="match status" value="1"/>
</dbReference>
<evidence type="ECO:0000313" key="6">
    <source>
        <dbReference type="Proteomes" id="UP001309448"/>
    </source>
</evidence>
<dbReference type="RefSeq" id="WP_327921597.1">
    <property type="nucleotide sequence ID" value="NZ_JARMDB010000028.1"/>
</dbReference>
<sequence length="154" mass="17547">MKKMLIFGGIIIVLFAAIYGVTQMEEKNASTSQKLNNNSNSTGQTNGTDYYANKIALPDLQKNLEEKKEQTVYFYQTTCVHCQKISPIVVPLAKDLNIDMKVMDIEKLDAPWDDYKIQGTPTIIHFKDGKEVSRVSGEQSKEAFTKWFEKTKQE</sequence>
<dbReference type="InterPro" id="IPR036249">
    <property type="entry name" value="Thioredoxin-like_sf"/>
</dbReference>
<keyword evidence="3" id="KW-0676">Redox-active center</keyword>
<dbReference type="Gene3D" id="3.40.30.10">
    <property type="entry name" value="Glutaredoxin"/>
    <property type="match status" value="1"/>
</dbReference>
<proteinExistence type="inferred from homology"/>